<dbReference type="Pfam" id="PF14525">
    <property type="entry name" value="AraC_binding_2"/>
    <property type="match status" value="1"/>
</dbReference>
<evidence type="ECO:0000313" key="5">
    <source>
        <dbReference type="EMBL" id="GJD80069.1"/>
    </source>
</evidence>
<dbReference type="AlphaFoldDB" id="A0AA37MD22"/>
<sequence length="319" mass="35355">MKTVSSTGQLHPRDRFDFWHEVARKDVADHTSTPKCRNTFQAELRAGSVGSIGLVLFQNSDMSVTHARCHIDLTNTDELFVCRQFGGRLALDQDSRQVVLEPGHITLLDPRLPYQGRFSENSQVLVLKVPRQPLEARLGQTRELTARAIEPSTAENSLLSQTLAMLPSHTQDLGSTAGVLLETHLLDLITLSVGMTMGKEKARTTSARSLVRVRVRAAVEARLADRNLDASTVARAAGVSVRYANEVLAEDSTSIVQLIQAKRLARCRQALEDPSQTGRSVSEIAYGWGFADMTHFGRRFKAAYSVLPSEHRRRVRQDG</sequence>
<dbReference type="InterPro" id="IPR035418">
    <property type="entry name" value="AraC-bd_2"/>
</dbReference>
<comment type="caution">
    <text evidence="5">The sequence shown here is derived from an EMBL/GenBank/DDBJ whole genome shotgun (WGS) entry which is preliminary data.</text>
</comment>
<keyword evidence="6" id="KW-1185">Reference proteome</keyword>
<dbReference type="InterPro" id="IPR018060">
    <property type="entry name" value="HTH_AraC"/>
</dbReference>
<keyword evidence="3" id="KW-0804">Transcription</keyword>
<dbReference type="SMART" id="SM00342">
    <property type="entry name" value="HTH_ARAC"/>
    <property type="match status" value="1"/>
</dbReference>
<organism evidence="5 6">
    <name type="scientific">Methylobacterium gregans</name>
    <dbReference type="NCBI Taxonomy" id="374424"/>
    <lineage>
        <taxon>Bacteria</taxon>
        <taxon>Pseudomonadati</taxon>
        <taxon>Pseudomonadota</taxon>
        <taxon>Alphaproteobacteria</taxon>
        <taxon>Hyphomicrobiales</taxon>
        <taxon>Methylobacteriaceae</taxon>
        <taxon>Methylobacterium</taxon>
    </lineage>
</organism>
<evidence type="ECO:0000259" key="4">
    <source>
        <dbReference type="PROSITE" id="PS01124"/>
    </source>
</evidence>
<accession>A0AA37MD22</accession>
<evidence type="ECO:0000256" key="1">
    <source>
        <dbReference type="ARBA" id="ARBA00023015"/>
    </source>
</evidence>
<dbReference type="SUPFAM" id="SSF46689">
    <property type="entry name" value="Homeodomain-like"/>
    <property type="match status" value="1"/>
</dbReference>
<dbReference type="InterPro" id="IPR009057">
    <property type="entry name" value="Homeodomain-like_sf"/>
</dbReference>
<dbReference type="PANTHER" id="PTHR46796:SF6">
    <property type="entry name" value="ARAC SUBFAMILY"/>
    <property type="match status" value="1"/>
</dbReference>
<reference evidence="5" key="1">
    <citation type="journal article" date="2016" name="Front. Microbiol.">
        <title>Genome Sequence of the Piezophilic, Mesophilic Sulfate-Reducing Bacterium Desulfovibrio indicus J2T.</title>
        <authorList>
            <person name="Cao J."/>
            <person name="Maignien L."/>
            <person name="Shao Z."/>
            <person name="Alain K."/>
            <person name="Jebbar M."/>
        </authorList>
    </citation>
    <scope>NUCLEOTIDE SEQUENCE</scope>
    <source>
        <strain evidence="5">NBRC 103626</strain>
    </source>
</reference>
<dbReference type="GO" id="GO:0043565">
    <property type="term" value="F:sequence-specific DNA binding"/>
    <property type="evidence" value="ECO:0007669"/>
    <property type="project" value="InterPro"/>
</dbReference>
<dbReference type="EMBL" id="BPQM01000081">
    <property type="protein sequence ID" value="GJD80069.1"/>
    <property type="molecule type" value="Genomic_DNA"/>
</dbReference>
<reference evidence="5" key="2">
    <citation type="submission" date="2021-08" db="EMBL/GenBank/DDBJ databases">
        <authorList>
            <person name="Tani A."/>
            <person name="Ola A."/>
            <person name="Ogura Y."/>
            <person name="Katsura K."/>
            <person name="Hayashi T."/>
        </authorList>
    </citation>
    <scope>NUCLEOTIDE SEQUENCE</scope>
    <source>
        <strain evidence="5">NBRC 103626</strain>
    </source>
</reference>
<evidence type="ECO:0000313" key="6">
    <source>
        <dbReference type="Proteomes" id="UP001055108"/>
    </source>
</evidence>
<proteinExistence type="predicted"/>
<dbReference type="InterPro" id="IPR050204">
    <property type="entry name" value="AraC_XylS_family_regulators"/>
</dbReference>
<dbReference type="PROSITE" id="PS01124">
    <property type="entry name" value="HTH_ARAC_FAMILY_2"/>
    <property type="match status" value="1"/>
</dbReference>
<dbReference type="Proteomes" id="UP001055108">
    <property type="component" value="Unassembled WGS sequence"/>
</dbReference>
<protein>
    <submittedName>
        <fullName evidence="5">Transcriptional activator NphR</fullName>
    </submittedName>
</protein>
<feature type="domain" description="HTH araC/xylS-type" evidence="4">
    <location>
        <begin position="213"/>
        <end position="314"/>
    </location>
</feature>
<evidence type="ECO:0000256" key="3">
    <source>
        <dbReference type="ARBA" id="ARBA00023163"/>
    </source>
</evidence>
<evidence type="ECO:0000256" key="2">
    <source>
        <dbReference type="ARBA" id="ARBA00023125"/>
    </source>
</evidence>
<dbReference type="RefSeq" id="WP_238303951.1">
    <property type="nucleotide sequence ID" value="NZ_BPQM01000081.1"/>
</dbReference>
<name>A0AA37MD22_9HYPH</name>
<dbReference type="GO" id="GO:0003700">
    <property type="term" value="F:DNA-binding transcription factor activity"/>
    <property type="evidence" value="ECO:0007669"/>
    <property type="project" value="InterPro"/>
</dbReference>
<keyword evidence="1" id="KW-0805">Transcription regulation</keyword>
<keyword evidence="2" id="KW-0238">DNA-binding</keyword>
<dbReference type="Gene3D" id="1.10.10.60">
    <property type="entry name" value="Homeodomain-like"/>
    <property type="match status" value="1"/>
</dbReference>
<dbReference type="PANTHER" id="PTHR46796">
    <property type="entry name" value="HTH-TYPE TRANSCRIPTIONAL ACTIVATOR RHAS-RELATED"/>
    <property type="match status" value="1"/>
</dbReference>
<dbReference type="Pfam" id="PF12833">
    <property type="entry name" value="HTH_18"/>
    <property type="match status" value="1"/>
</dbReference>
<gene>
    <name evidence="5" type="primary">nphR</name>
    <name evidence="5" type="ORF">NBEOAGPD_3304</name>
</gene>